<dbReference type="EMBL" id="JAATEN010000004">
    <property type="protein sequence ID" value="NJQ00215.1"/>
    <property type="molecule type" value="Genomic_DNA"/>
</dbReference>
<feature type="compositionally biased region" description="Gly residues" evidence="1">
    <location>
        <begin position="152"/>
        <end position="201"/>
    </location>
</feature>
<evidence type="ECO:0000313" key="4">
    <source>
        <dbReference type="EMBL" id="NJQ00215.1"/>
    </source>
</evidence>
<feature type="compositionally biased region" description="Low complexity" evidence="1">
    <location>
        <begin position="297"/>
        <end position="306"/>
    </location>
</feature>
<dbReference type="RefSeq" id="WP_168100836.1">
    <property type="nucleotide sequence ID" value="NZ_JAATEN010000004.1"/>
</dbReference>
<feature type="compositionally biased region" description="Low complexity" evidence="1">
    <location>
        <begin position="219"/>
        <end position="233"/>
    </location>
</feature>
<dbReference type="Pfam" id="PF02625">
    <property type="entry name" value="XdhC_CoxI"/>
    <property type="match status" value="2"/>
</dbReference>
<evidence type="ECO:0000259" key="2">
    <source>
        <dbReference type="Pfam" id="PF02625"/>
    </source>
</evidence>
<feature type="region of interest" description="Disordered" evidence="1">
    <location>
        <begin position="277"/>
        <end position="331"/>
    </location>
</feature>
<proteinExistence type="predicted"/>
<name>A0ABX1BUJ4_9ACTN</name>
<feature type="domain" description="XdhC- CoxI" evidence="2">
    <location>
        <begin position="241"/>
        <end position="281"/>
    </location>
</feature>
<dbReference type="PANTHER" id="PTHR30388:SF4">
    <property type="entry name" value="MOLYBDENUM COFACTOR INSERTION CHAPERONE PAOD"/>
    <property type="match status" value="1"/>
</dbReference>
<feature type="domain" description="XdhC- CoxI" evidence="2">
    <location>
        <begin position="11"/>
        <end position="77"/>
    </location>
</feature>
<dbReference type="Proteomes" id="UP000695264">
    <property type="component" value="Unassembled WGS sequence"/>
</dbReference>
<organism evidence="4 5">
    <name type="scientific">Streptomyces zingiberis</name>
    <dbReference type="NCBI Taxonomy" id="2053010"/>
    <lineage>
        <taxon>Bacteria</taxon>
        <taxon>Bacillati</taxon>
        <taxon>Actinomycetota</taxon>
        <taxon>Actinomycetes</taxon>
        <taxon>Kitasatosporales</taxon>
        <taxon>Streptomycetaceae</taxon>
        <taxon>Streptomyces</taxon>
    </lineage>
</organism>
<dbReference type="Pfam" id="PF13478">
    <property type="entry name" value="XdhC_C"/>
    <property type="match status" value="1"/>
</dbReference>
<dbReference type="PANTHER" id="PTHR30388">
    <property type="entry name" value="ALDEHYDE OXIDOREDUCTASE MOLYBDENUM COFACTOR ASSEMBLY PROTEIN"/>
    <property type="match status" value="1"/>
</dbReference>
<evidence type="ECO:0000256" key="1">
    <source>
        <dbReference type="SAM" id="MobiDB-lite"/>
    </source>
</evidence>
<dbReference type="InterPro" id="IPR027051">
    <property type="entry name" value="XdhC_Rossmann_dom"/>
</dbReference>
<feature type="compositionally biased region" description="Low complexity" evidence="1">
    <location>
        <begin position="277"/>
        <end position="290"/>
    </location>
</feature>
<feature type="compositionally biased region" description="Low complexity" evidence="1">
    <location>
        <begin position="510"/>
        <end position="531"/>
    </location>
</feature>
<feature type="region of interest" description="Disordered" evidence="1">
    <location>
        <begin position="129"/>
        <end position="246"/>
    </location>
</feature>
<feature type="domain" description="XdhC Rossmann" evidence="3">
    <location>
        <begin position="341"/>
        <end position="487"/>
    </location>
</feature>
<comment type="caution">
    <text evidence="4">The sequence shown here is derived from an EMBL/GenBank/DDBJ whole genome shotgun (WGS) entry which is preliminary data.</text>
</comment>
<sequence>MRDVLEELERWWHAGEPVGMATVTAVRGSAPLRPGSVLLAGPDGSVSGGVSGGCVEADVHALALEAAGGAPPRLVSYAPDPGGEGLFGIGLTCGGTVEILVERVDRATFPELPHLAAALRAGEPVALVTSVAPPGDGPSAGGSPQGFPARDGGTGGGTAGDPRGGGVPAGGTGGRSPGCGGMPAGGTAGGSPGSGGTAGGRRVGDGIAGASPAGDGTARGRTAGSRSTGGRRAPGQAEEPAPGRHLLVRPGRVAGTLGAPALDAEAARRARELLAAGRDGTFPLDGDAAPGPGGDGSSAPAGGAAARPESGGLPRHGDPADARPGGAPRLFVSVHPAPPRLIVVGAAGHAAALARLGVFLGHRVTVCDPRAAFATRRRFPGAHEVVTARPDRYLGEEAAAGRLDGRTAVCVLTHDPRTDVPALAVALRLELGHVGAMGSRRTHHDRLARLRAAGLTEHQLARLSSPLGLDLGALTPEETAVSVAAELIAHRTGATGARLATLTGSLHPPAAVAATPAPPAASAAPRTPVVRQPAAPPHRSTH</sequence>
<dbReference type="Gene3D" id="3.40.50.720">
    <property type="entry name" value="NAD(P)-binding Rossmann-like Domain"/>
    <property type="match status" value="1"/>
</dbReference>
<dbReference type="InterPro" id="IPR003777">
    <property type="entry name" value="XdhC_CoxI"/>
</dbReference>
<reference evidence="4 5" key="1">
    <citation type="submission" date="2020-03" db="EMBL/GenBank/DDBJ databases">
        <title>WGS of actinomycetes isolated from Thailand.</title>
        <authorList>
            <person name="Thawai C."/>
        </authorList>
    </citation>
    <scope>NUCLEOTIDE SEQUENCE [LARGE SCALE GENOMIC DNA]</scope>
    <source>
        <strain evidence="4 5">PLAI 1-29</strain>
    </source>
</reference>
<evidence type="ECO:0000313" key="5">
    <source>
        <dbReference type="Proteomes" id="UP000695264"/>
    </source>
</evidence>
<gene>
    <name evidence="4" type="ORF">HCK00_06610</name>
</gene>
<accession>A0ABX1BUJ4</accession>
<feature type="region of interest" description="Disordered" evidence="1">
    <location>
        <begin position="510"/>
        <end position="542"/>
    </location>
</feature>
<dbReference type="InterPro" id="IPR052698">
    <property type="entry name" value="MoCofactor_Util/Proc"/>
</dbReference>
<keyword evidence="5" id="KW-1185">Reference proteome</keyword>
<evidence type="ECO:0000259" key="3">
    <source>
        <dbReference type="Pfam" id="PF13478"/>
    </source>
</evidence>
<protein>
    <submittedName>
        <fullName evidence="4">XdhC/CoxI family protein</fullName>
    </submittedName>
</protein>